<dbReference type="InterPro" id="IPR004761">
    <property type="entry name" value="Spore_GerAB"/>
</dbReference>
<dbReference type="EMBL" id="WHOC01000048">
    <property type="protein sequence ID" value="NOU86150.1"/>
    <property type="molecule type" value="Genomic_DNA"/>
</dbReference>
<evidence type="ECO:0000256" key="2">
    <source>
        <dbReference type="ARBA" id="ARBA00007998"/>
    </source>
</evidence>
<evidence type="ECO:0000256" key="8">
    <source>
        <dbReference type="SAM" id="Phobius"/>
    </source>
</evidence>
<evidence type="ECO:0000256" key="3">
    <source>
        <dbReference type="ARBA" id="ARBA00022448"/>
    </source>
</evidence>
<dbReference type="PANTHER" id="PTHR34975">
    <property type="entry name" value="SPORE GERMINATION PROTEIN A2"/>
    <property type="match status" value="1"/>
</dbReference>
<dbReference type="NCBIfam" id="TIGR00912">
    <property type="entry name" value="2A0309"/>
    <property type="match status" value="1"/>
</dbReference>
<feature type="transmembrane region" description="Helical" evidence="8">
    <location>
        <begin position="217"/>
        <end position="240"/>
    </location>
</feature>
<name>A0ABX1Z2M6_9BACL</name>
<protein>
    <submittedName>
        <fullName evidence="9">GerAB/ArcD/ProY family transporter</fullName>
    </submittedName>
</protein>
<dbReference type="PANTHER" id="PTHR34975:SF2">
    <property type="entry name" value="SPORE GERMINATION PROTEIN A2"/>
    <property type="match status" value="1"/>
</dbReference>
<keyword evidence="7 8" id="KW-0472">Membrane</keyword>
<dbReference type="Proteomes" id="UP000658690">
    <property type="component" value="Unassembled WGS sequence"/>
</dbReference>
<keyword evidence="3" id="KW-0813">Transport</keyword>
<evidence type="ECO:0000256" key="7">
    <source>
        <dbReference type="ARBA" id="ARBA00023136"/>
    </source>
</evidence>
<keyword evidence="5 8" id="KW-0812">Transmembrane</keyword>
<dbReference type="Gene3D" id="1.20.1740.10">
    <property type="entry name" value="Amino acid/polyamine transporter I"/>
    <property type="match status" value="1"/>
</dbReference>
<comment type="caution">
    <text evidence="9">The sequence shown here is derived from an EMBL/GenBank/DDBJ whole genome shotgun (WGS) entry which is preliminary data.</text>
</comment>
<evidence type="ECO:0000256" key="4">
    <source>
        <dbReference type="ARBA" id="ARBA00022544"/>
    </source>
</evidence>
<evidence type="ECO:0000256" key="1">
    <source>
        <dbReference type="ARBA" id="ARBA00004141"/>
    </source>
</evidence>
<sequence length="390" mass="44928">MKKYAYNEITSMQYIFLNSGIQVSVFFLAMPRKLAEKAGTDGWIALIIGWAITVVASLIVIQVMKKHPEGTLFDLIARYLGKWAGRVAAIFFALYLFYYAYTGLVEAVLLTKAWLLPQTSASTVMLLLLIPTYVIARNGLRVLGRYAELVFMISLWIPFVYLFPLKDAHWLNMVPLLKEGWKPVFSAVPTTFFSYIGFATTFILYPFLKNKQKASSAIMISDTLTMLGYLFITVICFVYYSPDEIQKYNEPVVNILEAIEFNFVERMEVLFIAFFLLIFSMAWIPAIYMGVFCTSWLLGKQDHRNHLRILWLFTAVSTFFFIPTFNQRDRMNDFLIQIGFGIEYIFPGCLLVYLWMHDRFQWGKRLGTSGSFILYSSPRLSSSLRAAVTS</sequence>
<feature type="transmembrane region" description="Helical" evidence="8">
    <location>
        <begin position="334"/>
        <end position="356"/>
    </location>
</feature>
<keyword evidence="6 8" id="KW-1133">Transmembrane helix</keyword>
<evidence type="ECO:0000256" key="6">
    <source>
        <dbReference type="ARBA" id="ARBA00022989"/>
    </source>
</evidence>
<feature type="transmembrane region" description="Helical" evidence="8">
    <location>
        <begin position="113"/>
        <end position="134"/>
    </location>
</feature>
<reference evidence="9 10" key="1">
    <citation type="submission" date="2019-10" db="EMBL/GenBank/DDBJ databases">
        <title>Description of Paenibacillus choica sp. nov.</title>
        <authorList>
            <person name="Carlier A."/>
            <person name="Qi S."/>
        </authorList>
    </citation>
    <scope>NUCLEOTIDE SEQUENCE [LARGE SCALE GENOMIC DNA]</scope>
    <source>
        <strain evidence="9 10">LMG 31460</strain>
    </source>
</reference>
<keyword evidence="10" id="KW-1185">Reference proteome</keyword>
<feature type="transmembrane region" description="Helical" evidence="8">
    <location>
        <begin position="12"/>
        <end position="30"/>
    </location>
</feature>
<feature type="transmembrane region" description="Helical" evidence="8">
    <location>
        <begin position="146"/>
        <end position="164"/>
    </location>
</feature>
<proteinExistence type="inferred from homology"/>
<comment type="subcellular location">
    <subcellularLocation>
        <location evidence="1">Membrane</location>
        <topology evidence="1">Multi-pass membrane protein</topology>
    </subcellularLocation>
</comment>
<gene>
    <name evidence="9" type="ORF">GC102_10220</name>
</gene>
<feature type="transmembrane region" description="Helical" evidence="8">
    <location>
        <begin position="83"/>
        <end position="101"/>
    </location>
</feature>
<organism evidence="9 10">
    <name type="scientific">Paenibacillus germinis</name>
    <dbReference type="NCBI Taxonomy" id="2654979"/>
    <lineage>
        <taxon>Bacteria</taxon>
        <taxon>Bacillati</taxon>
        <taxon>Bacillota</taxon>
        <taxon>Bacilli</taxon>
        <taxon>Bacillales</taxon>
        <taxon>Paenibacillaceae</taxon>
        <taxon>Paenibacillus</taxon>
    </lineage>
</organism>
<dbReference type="Pfam" id="PF03845">
    <property type="entry name" value="Spore_permease"/>
    <property type="match status" value="1"/>
</dbReference>
<feature type="transmembrane region" description="Helical" evidence="8">
    <location>
        <begin position="184"/>
        <end position="205"/>
    </location>
</feature>
<keyword evidence="4" id="KW-0309">Germination</keyword>
<evidence type="ECO:0000256" key="5">
    <source>
        <dbReference type="ARBA" id="ARBA00022692"/>
    </source>
</evidence>
<accession>A0ABX1Z2M6</accession>
<feature type="transmembrane region" description="Helical" evidence="8">
    <location>
        <begin position="270"/>
        <end position="297"/>
    </location>
</feature>
<evidence type="ECO:0000313" key="9">
    <source>
        <dbReference type="EMBL" id="NOU86150.1"/>
    </source>
</evidence>
<comment type="similarity">
    <text evidence="2">Belongs to the amino acid-polyamine-organocation (APC) superfamily. Spore germination protein (SGP) (TC 2.A.3.9) family.</text>
</comment>
<feature type="transmembrane region" description="Helical" evidence="8">
    <location>
        <begin position="309"/>
        <end position="328"/>
    </location>
</feature>
<feature type="transmembrane region" description="Helical" evidence="8">
    <location>
        <begin position="42"/>
        <end position="63"/>
    </location>
</feature>
<evidence type="ECO:0000313" key="10">
    <source>
        <dbReference type="Proteomes" id="UP000658690"/>
    </source>
</evidence>
<dbReference type="RefSeq" id="WP_171689437.1">
    <property type="nucleotide sequence ID" value="NZ_WHOC01000048.1"/>
</dbReference>